<keyword evidence="3" id="KW-1185">Reference proteome</keyword>
<dbReference type="OrthoDB" id="44851at2759"/>
<reference evidence="2" key="1">
    <citation type="journal article" date="2021" name="Sci. Rep.">
        <title>Diploid genomic architecture of Nitzschia inconspicua, an elite biomass production diatom.</title>
        <authorList>
            <person name="Oliver A."/>
            <person name="Podell S."/>
            <person name="Pinowska A."/>
            <person name="Traller J.C."/>
            <person name="Smith S.R."/>
            <person name="McClure R."/>
            <person name="Beliaev A."/>
            <person name="Bohutskyi P."/>
            <person name="Hill E.A."/>
            <person name="Rabines A."/>
            <person name="Zheng H."/>
            <person name="Allen L.Z."/>
            <person name="Kuo A."/>
            <person name="Grigoriev I.V."/>
            <person name="Allen A.E."/>
            <person name="Hazlebeck D."/>
            <person name="Allen E.E."/>
        </authorList>
    </citation>
    <scope>NUCLEOTIDE SEQUENCE</scope>
    <source>
        <strain evidence="2">Hildebrandi</strain>
    </source>
</reference>
<evidence type="ECO:0000256" key="1">
    <source>
        <dbReference type="SAM" id="MobiDB-lite"/>
    </source>
</evidence>
<gene>
    <name evidence="2" type="ORF">IV203_005281</name>
</gene>
<accession>A0A9K3PG71</accession>
<feature type="compositionally biased region" description="Basic residues" evidence="1">
    <location>
        <begin position="165"/>
        <end position="174"/>
    </location>
</feature>
<dbReference type="EMBL" id="JAGRRH010000021">
    <property type="protein sequence ID" value="KAG7346213.1"/>
    <property type="molecule type" value="Genomic_DNA"/>
</dbReference>
<organism evidence="2 3">
    <name type="scientific">Nitzschia inconspicua</name>
    <dbReference type="NCBI Taxonomy" id="303405"/>
    <lineage>
        <taxon>Eukaryota</taxon>
        <taxon>Sar</taxon>
        <taxon>Stramenopiles</taxon>
        <taxon>Ochrophyta</taxon>
        <taxon>Bacillariophyta</taxon>
        <taxon>Bacillariophyceae</taxon>
        <taxon>Bacillariophycidae</taxon>
        <taxon>Bacillariales</taxon>
        <taxon>Bacillariaceae</taxon>
        <taxon>Nitzschia</taxon>
    </lineage>
</organism>
<proteinExistence type="predicted"/>
<sequence length="1735" mass="194580">MGGDDRDAAHSLSKEQLQKIKQIVSNRKKHRLSALLETTGASPTTTGIKSTATVESQSNVAPSSKILIPSTPLATSLLNLFKAKLFSISPKSSSKCSKDLSAILSLDEILRALLMVAPTYTTPWTALCELASSLPHLDFDDLIETASSVEEFLVDVVSPSTFHQNSRKHRKLHNQQRTTETEEISSRSSSTTSSVTTMAMEKDTAEGMLIHFSERLIRLLSVSETERDQTETSSGLVGVLSDWIYCVLRVTGKIDNQPNDLFDAIISKISWVGNIGFVKMLRVIHKIHSLLRKEQKSCMANELLDILCKKRIDDQQLSEKDVPSFLSLSLDMAHAQDEKPKRKGEQQENQTTITWQAIIIHTFFNAYTAGPVTFTAAETSLLRGLQKWSAPEIQGWIVNFPAILEDTNKGNNKIPSWFGWCIMLLQFQTLKELSSSRWSMSDVVLSELYHGSRCSSTSDTHNLIPEEFFDIFLHLGVGKEGLKEQLTNDTVDRMDKIRYNGRGNFSDVEEKGEKHVLSICGRSIWQMLCLDKGNQGADSSFALDRAQRLMEILESGQWRTKLDQTPALSILWTTFIAVAYFDIPLFRDVFVERIREQCTKGADEMDDALDFYFSAVAFIVSLSENSTGYGEGHHTLEPFGVLFNDESMHPSRLYGLSSLLLNIPAMRPRILESTKRMIAPLHFYTVSCSDKEDDRVSAEISLDSGRGRAFNDATSQYGNEVTPPSPRAENGVLCLLNLLRKDNWERIETEAWAVFSHAVVLNLPCLNVASRLWIYQSIGEYVSEGGFGEATKHHLLRSLVTRLASFFCGKGGIHGNSSVEEISVVHRLIVNLLHSLSLDSENHGNRLSLLAQGRDALLRFILASREGHSKPVESFVRTEILDNKDWRSDNFALCWAAFLTISVQIMHLVAPTTRKNSRSPRSGIDKFNSNEVRIDLLIHEIRLLERSQLTKESCTSTAASRLFSGMNFSSNRHGDVDTAWFDGKSAQNRFICILLELLYSTPLPTTILREADDSLSWRMIKGTEHLMNQEWQHDNESSDTADGRLLDQYTVEKTGPTVLCLFSVLVRELVRRDYEPQLADKLFNSITTFCDAISSALDNSSETSDILVGLWDLYNGLASERSAVKIVLYLESHLSDNHRSFSESGDDFAFLHPFRSGKDVNRAIRSLRISCLQALGSAVSYLSTNEQCDEPDITKDLVAGMLEALAEDLRNGLGGESGGISSQLYMSYCSTIEKCAGFVFGSARANKDASIVCLLNKVSSILSHILVSFPLGAAERFKTTFILGLVTLPSMSRSLLRDSLCTSWSTGLAERNPTSPSADLFNTCFDDCLLVLSRWSALRDPLSVPWEDIAGRHHTTSPNNSETSVVSLGSHDEKQDVVGSSHRIRRIRLLDKEVWSWALSCSLLGLKRIWLDSHDVIHTNKSSLVEVKPFIKNYSNWRAVFKVHKGDFQATMSKLVRFFDASTDTKDQVALDMLAMNMPSHPRNLLCSVVACISQVLTEASKHLRDVLNDDAPEKNYQSLPLLESMSCLAAWLSTDSKELREKVSSVAEYVYQLYLALKDLGRVLRKQNATPDFYKLCKTFFEESDSRTQHSLGASSSNRRHTDLLEHYVSLKLRQFLKVLPREFRERSLPDFPAIANNKSMVGRKRVGPLSSSSFMLGLFSKQQKQKKKPRLFMSMHAPSARICHNPALEAMWALDQEADREQDGKQSTVTTAPRYKKRKWHVAADLEDFITPG</sequence>
<comment type="caution">
    <text evidence="2">The sequence shown here is derived from an EMBL/GenBank/DDBJ whole genome shotgun (WGS) entry which is preliminary data.</text>
</comment>
<reference evidence="2" key="2">
    <citation type="submission" date="2021-04" db="EMBL/GenBank/DDBJ databases">
        <authorList>
            <person name="Podell S."/>
        </authorList>
    </citation>
    <scope>NUCLEOTIDE SEQUENCE</scope>
    <source>
        <strain evidence="2">Hildebrandi</strain>
    </source>
</reference>
<evidence type="ECO:0000313" key="3">
    <source>
        <dbReference type="Proteomes" id="UP000693970"/>
    </source>
</evidence>
<evidence type="ECO:0000313" key="2">
    <source>
        <dbReference type="EMBL" id="KAG7346213.1"/>
    </source>
</evidence>
<feature type="region of interest" description="Disordered" evidence="1">
    <location>
        <begin position="1353"/>
        <end position="1372"/>
    </location>
</feature>
<feature type="compositionally biased region" description="Low complexity" evidence="1">
    <location>
        <begin position="186"/>
        <end position="197"/>
    </location>
</feature>
<dbReference type="Proteomes" id="UP000693970">
    <property type="component" value="Unassembled WGS sequence"/>
</dbReference>
<feature type="compositionally biased region" description="Polar residues" evidence="1">
    <location>
        <begin position="1356"/>
        <end position="1367"/>
    </location>
</feature>
<protein>
    <submittedName>
        <fullName evidence="2">Uncharacterized protein</fullName>
    </submittedName>
</protein>
<name>A0A9K3PG71_9STRA</name>
<feature type="region of interest" description="Disordered" evidence="1">
    <location>
        <begin position="164"/>
        <end position="197"/>
    </location>
</feature>